<keyword evidence="2" id="KW-0812">Transmembrane</keyword>
<dbReference type="InterPro" id="IPR032508">
    <property type="entry name" value="FecR_C"/>
</dbReference>
<dbReference type="Proteomes" id="UP000199354">
    <property type="component" value="Unassembled WGS sequence"/>
</dbReference>
<feature type="coiled-coil region" evidence="1">
    <location>
        <begin position="224"/>
        <end position="251"/>
    </location>
</feature>
<dbReference type="Gene3D" id="2.60.120.1440">
    <property type="match status" value="1"/>
</dbReference>
<dbReference type="PIRSF" id="PIRSF018266">
    <property type="entry name" value="FecR"/>
    <property type="match status" value="1"/>
</dbReference>
<keyword evidence="2" id="KW-0472">Membrane</keyword>
<name>A0A1G5FSP1_9FLAO</name>
<dbReference type="STRING" id="490189.SAMN02927903_01392"/>
<keyword evidence="1" id="KW-0175">Coiled coil</keyword>
<organism evidence="5 6">
    <name type="scientific">Flavobacterium caeni</name>
    <dbReference type="NCBI Taxonomy" id="490189"/>
    <lineage>
        <taxon>Bacteria</taxon>
        <taxon>Pseudomonadati</taxon>
        <taxon>Bacteroidota</taxon>
        <taxon>Flavobacteriia</taxon>
        <taxon>Flavobacteriales</taxon>
        <taxon>Flavobacteriaceae</taxon>
        <taxon>Flavobacterium</taxon>
    </lineage>
</organism>
<dbReference type="EMBL" id="FMVF01000005">
    <property type="protein sequence ID" value="SCY42263.1"/>
    <property type="molecule type" value="Genomic_DNA"/>
</dbReference>
<dbReference type="OrthoDB" id="1097347at2"/>
<dbReference type="AlphaFoldDB" id="A0A1G5FSP1"/>
<reference evidence="5 6" key="1">
    <citation type="submission" date="2016-10" db="EMBL/GenBank/DDBJ databases">
        <authorList>
            <person name="de Groot N.N."/>
        </authorList>
    </citation>
    <scope>NUCLEOTIDE SEQUENCE [LARGE SCALE GENOMIC DNA]</scope>
    <source>
        <strain evidence="5 6">CGMCC 1.7031</strain>
    </source>
</reference>
<proteinExistence type="predicted"/>
<evidence type="ECO:0000259" key="3">
    <source>
        <dbReference type="Pfam" id="PF04773"/>
    </source>
</evidence>
<dbReference type="Pfam" id="PF16344">
    <property type="entry name" value="FecR_C"/>
    <property type="match status" value="1"/>
</dbReference>
<keyword evidence="2" id="KW-1133">Transmembrane helix</keyword>
<dbReference type="PANTHER" id="PTHR30273">
    <property type="entry name" value="PERIPLASMIC SIGNAL SENSOR AND SIGMA FACTOR ACTIVATOR FECR-RELATED"/>
    <property type="match status" value="1"/>
</dbReference>
<sequence length="296" mass="33442">MKEHDLAKWLEGKMSVQEREAFERTPEFRDYDRIRRYSAELQGPDFDTEVLYQNVIDTPKTKVIPIRKSRPWLRIAAVAVIALGLLFTVNRFTPKTQTAANGTTHIFQLPDDSQVTLNAGSEIRYKRWNWDNNRSLELDGEAYFKVTKGKTFDVHTDWGTVTVVGTQFNVKARGDRFEVACYEGKVRVQTNDRAVLLTPGLSVAFEQGKSVAAIPAQGGPSWMQHQLTFQAESLQAVAAELERQYNIAIDLQQVGSQEKFTGTVPADNLDVALQIISAAYHVQYQKTKNSVTLTKK</sequence>
<evidence type="ECO:0000256" key="1">
    <source>
        <dbReference type="SAM" id="Coils"/>
    </source>
</evidence>
<dbReference type="Gene3D" id="3.55.50.30">
    <property type="match status" value="1"/>
</dbReference>
<evidence type="ECO:0000259" key="4">
    <source>
        <dbReference type="Pfam" id="PF16344"/>
    </source>
</evidence>
<evidence type="ECO:0000256" key="2">
    <source>
        <dbReference type="SAM" id="Phobius"/>
    </source>
</evidence>
<gene>
    <name evidence="5" type="ORF">SAMN02927903_01392</name>
</gene>
<protein>
    <submittedName>
        <fullName evidence="5">FecR family protein</fullName>
    </submittedName>
</protein>
<dbReference type="InterPro" id="IPR006860">
    <property type="entry name" value="FecR"/>
</dbReference>
<dbReference type="PANTHER" id="PTHR30273:SF2">
    <property type="entry name" value="PROTEIN FECR"/>
    <property type="match status" value="1"/>
</dbReference>
<evidence type="ECO:0000313" key="5">
    <source>
        <dbReference type="EMBL" id="SCY42263.1"/>
    </source>
</evidence>
<evidence type="ECO:0000313" key="6">
    <source>
        <dbReference type="Proteomes" id="UP000199354"/>
    </source>
</evidence>
<dbReference type="Pfam" id="PF04773">
    <property type="entry name" value="FecR"/>
    <property type="match status" value="1"/>
</dbReference>
<dbReference type="RefSeq" id="WP_091141566.1">
    <property type="nucleotide sequence ID" value="NZ_FMVF01000005.1"/>
</dbReference>
<accession>A0A1G5FSP1</accession>
<dbReference type="InterPro" id="IPR012373">
    <property type="entry name" value="Ferrdict_sens_TM"/>
</dbReference>
<dbReference type="GO" id="GO:0016989">
    <property type="term" value="F:sigma factor antagonist activity"/>
    <property type="evidence" value="ECO:0007669"/>
    <property type="project" value="TreeGrafter"/>
</dbReference>
<feature type="domain" description="Protein FecR C-terminal" evidence="4">
    <location>
        <begin position="227"/>
        <end position="292"/>
    </location>
</feature>
<keyword evidence="6" id="KW-1185">Reference proteome</keyword>
<feature type="transmembrane region" description="Helical" evidence="2">
    <location>
        <begin position="72"/>
        <end position="89"/>
    </location>
</feature>
<feature type="domain" description="FecR protein" evidence="3">
    <location>
        <begin position="106"/>
        <end position="187"/>
    </location>
</feature>